<evidence type="ECO:0000256" key="7">
    <source>
        <dbReference type="RuleBase" id="RU003346"/>
    </source>
</evidence>
<comment type="similarity">
    <text evidence="2 7">Belongs to the major facilitator superfamily. Sugar transporter (TC 2.A.1.1) family.</text>
</comment>
<gene>
    <name evidence="10" type="ORF">HMPREF1541_03457</name>
</gene>
<dbReference type="Pfam" id="PF00083">
    <property type="entry name" value="Sugar_tr"/>
    <property type="match status" value="1"/>
</dbReference>
<feature type="transmembrane region" description="Helical" evidence="8">
    <location>
        <begin position="403"/>
        <end position="422"/>
    </location>
</feature>
<name>W2RYE9_CYPE1</name>
<evidence type="ECO:0000256" key="1">
    <source>
        <dbReference type="ARBA" id="ARBA00004141"/>
    </source>
</evidence>
<dbReference type="RefSeq" id="XP_008716030.1">
    <property type="nucleotide sequence ID" value="XM_008717808.1"/>
</dbReference>
<keyword evidence="3 7" id="KW-0813">Transport</keyword>
<dbReference type="GO" id="GO:0005351">
    <property type="term" value="F:carbohydrate:proton symporter activity"/>
    <property type="evidence" value="ECO:0007669"/>
    <property type="project" value="TreeGrafter"/>
</dbReference>
<dbReference type="PROSITE" id="PS00216">
    <property type="entry name" value="SUGAR_TRANSPORT_1"/>
    <property type="match status" value="1"/>
</dbReference>
<dbReference type="InterPro" id="IPR003663">
    <property type="entry name" value="Sugar/inositol_transpt"/>
</dbReference>
<organism evidence="10 11">
    <name type="scientific">Cyphellophora europaea (strain CBS 101466)</name>
    <name type="common">Phialophora europaea</name>
    <dbReference type="NCBI Taxonomy" id="1220924"/>
    <lineage>
        <taxon>Eukaryota</taxon>
        <taxon>Fungi</taxon>
        <taxon>Dikarya</taxon>
        <taxon>Ascomycota</taxon>
        <taxon>Pezizomycotina</taxon>
        <taxon>Eurotiomycetes</taxon>
        <taxon>Chaetothyriomycetidae</taxon>
        <taxon>Chaetothyriales</taxon>
        <taxon>Cyphellophoraceae</taxon>
        <taxon>Cyphellophora</taxon>
    </lineage>
</organism>
<reference evidence="10 11" key="1">
    <citation type="submission" date="2013-03" db="EMBL/GenBank/DDBJ databases">
        <title>The Genome Sequence of Phialophora europaea CBS 101466.</title>
        <authorList>
            <consortium name="The Broad Institute Genomics Platform"/>
            <person name="Cuomo C."/>
            <person name="de Hoog S."/>
            <person name="Gorbushina A."/>
            <person name="Walker B."/>
            <person name="Young S.K."/>
            <person name="Zeng Q."/>
            <person name="Gargeya S."/>
            <person name="Fitzgerald M."/>
            <person name="Haas B."/>
            <person name="Abouelleil A."/>
            <person name="Allen A.W."/>
            <person name="Alvarado L."/>
            <person name="Arachchi H.M."/>
            <person name="Berlin A.M."/>
            <person name="Chapman S.B."/>
            <person name="Gainer-Dewar J."/>
            <person name="Goldberg J."/>
            <person name="Griggs A."/>
            <person name="Gujja S."/>
            <person name="Hansen M."/>
            <person name="Howarth C."/>
            <person name="Imamovic A."/>
            <person name="Ireland A."/>
            <person name="Larimer J."/>
            <person name="McCowan C."/>
            <person name="Murphy C."/>
            <person name="Pearson M."/>
            <person name="Poon T.W."/>
            <person name="Priest M."/>
            <person name="Roberts A."/>
            <person name="Saif S."/>
            <person name="Shea T."/>
            <person name="Sisk P."/>
            <person name="Sykes S."/>
            <person name="Wortman J."/>
            <person name="Nusbaum C."/>
            <person name="Birren B."/>
        </authorList>
    </citation>
    <scope>NUCLEOTIDE SEQUENCE [LARGE SCALE GENOMIC DNA]</scope>
    <source>
        <strain evidence="10 11">CBS 101466</strain>
    </source>
</reference>
<sequence>MELTPYTSTMGLSGLRLQLAIATIATCAFWLFGYDMSVMGGIITEKPFLSVFPETTDATIQGIVIACLELGALFGAIVCIFCGDNWGRRGTVFIGMTFMLVGGILQASAWHIAQMVVGRLISGIGLGLQVATVPAWQSECAKPKSRGRWVMIEGGLQTSGVACGQWVGLGFYYTSGQVQWRAPVAIQLLPAAIVFCFIMFLPESPRWLVSHGRLADAREVLSKLRGTDESDPVFIAEFDGILASHEAQKAQAPFAYRELLQNGKTQTFRRMLLGVFVNAAQQLSGINMVSTYANQILSTNFDLSPGMSHLIAACGGTEYAFCSLLSVFLIEGLGRRKAFMWTASGMAACFIVIPILLSTSSRSNQLAGAGLLFLFNTFFGLAWVGGPFLYAAEIAPLRARAPCAALGSVSNWTFCFLVVMTIPTSFSNLGWKTYIYYAVFNALFVPVIYFFLVETRQRSLEELDVVFATPGDPVKNEQRLPHDISIETAKTTLGLADDVATENNSDKDVATGAVMDREKRFS</sequence>
<evidence type="ECO:0000313" key="11">
    <source>
        <dbReference type="Proteomes" id="UP000030752"/>
    </source>
</evidence>
<feature type="transmembrane region" description="Helical" evidence="8">
    <location>
        <begin position="271"/>
        <end position="290"/>
    </location>
</feature>
<dbReference type="PRINTS" id="PR00171">
    <property type="entry name" value="SUGRTRNSPORT"/>
</dbReference>
<dbReference type="PANTHER" id="PTHR48022:SF62">
    <property type="entry name" value="HEXOSE CARRIER PROTEIN"/>
    <property type="match status" value="1"/>
</dbReference>
<dbReference type="FunFam" id="1.20.1250.20:FF:000134">
    <property type="entry name" value="MFS sugar transporter protein"/>
    <property type="match status" value="1"/>
</dbReference>
<dbReference type="PROSITE" id="PS50850">
    <property type="entry name" value="MFS"/>
    <property type="match status" value="1"/>
</dbReference>
<dbReference type="InterPro" id="IPR005828">
    <property type="entry name" value="MFS_sugar_transport-like"/>
</dbReference>
<evidence type="ECO:0000256" key="5">
    <source>
        <dbReference type="ARBA" id="ARBA00022989"/>
    </source>
</evidence>
<evidence type="ECO:0000313" key="10">
    <source>
        <dbReference type="EMBL" id="ETN41521.1"/>
    </source>
</evidence>
<accession>W2RYE9</accession>
<evidence type="ECO:0000259" key="9">
    <source>
        <dbReference type="PROSITE" id="PS50850"/>
    </source>
</evidence>
<dbReference type="InterPro" id="IPR050360">
    <property type="entry name" value="MFS_Sugar_Transporters"/>
</dbReference>
<feature type="transmembrane region" description="Helical" evidence="8">
    <location>
        <begin position="90"/>
        <end position="110"/>
    </location>
</feature>
<feature type="transmembrane region" description="Helical" evidence="8">
    <location>
        <begin position="338"/>
        <end position="357"/>
    </location>
</feature>
<dbReference type="NCBIfam" id="TIGR00879">
    <property type="entry name" value="SP"/>
    <property type="match status" value="1"/>
</dbReference>
<evidence type="ECO:0000256" key="2">
    <source>
        <dbReference type="ARBA" id="ARBA00010992"/>
    </source>
</evidence>
<dbReference type="eggNOG" id="KOG0254">
    <property type="taxonomic scope" value="Eukaryota"/>
</dbReference>
<feature type="transmembrane region" description="Helical" evidence="8">
    <location>
        <begin position="434"/>
        <end position="453"/>
    </location>
</feature>
<keyword evidence="4 8" id="KW-0812">Transmembrane</keyword>
<dbReference type="InterPro" id="IPR020846">
    <property type="entry name" value="MFS_dom"/>
</dbReference>
<feature type="transmembrane region" description="Helical" evidence="8">
    <location>
        <begin position="369"/>
        <end position="391"/>
    </location>
</feature>
<proteinExistence type="inferred from homology"/>
<dbReference type="Proteomes" id="UP000030752">
    <property type="component" value="Unassembled WGS sequence"/>
</dbReference>
<keyword evidence="5 8" id="KW-1133">Transmembrane helix</keyword>
<evidence type="ECO:0000256" key="3">
    <source>
        <dbReference type="ARBA" id="ARBA00022448"/>
    </source>
</evidence>
<dbReference type="InParanoid" id="W2RYE9"/>
<dbReference type="Gene3D" id="1.20.1250.20">
    <property type="entry name" value="MFS general substrate transporter like domains"/>
    <property type="match status" value="1"/>
</dbReference>
<evidence type="ECO:0000256" key="4">
    <source>
        <dbReference type="ARBA" id="ARBA00022692"/>
    </source>
</evidence>
<feature type="transmembrane region" description="Helical" evidence="8">
    <location>
        <begin position="310"/>
        <end position="331"/>
    </location>
</feature>
<dbReference type="PANTHER" id="PTHR48022">
    <property type="entry name" value="PLASTIDIC GLUCOSE TRANSPORTER 4"/>
    <property type="match status" value="1"/>
</dbReference>
<dbReference type="GO" id="GO:0016020">
    <property type="term" value="C:membrane"/>
    <property type="evidence" value="ECO:0007669"/>
    <property type="project" value="UniProtKB-SubCell"/>
</dbReference>
<evidence type="ECO:0000256" key="8">
    <source>
        <dbReference type="SAM" id="Phobius"/>
    </source>
</evidence>
<dbReference type="AlphaFoldDB" id="W2RYE9"/>
<dbReference type="InterPro" id="IPR036259">
    <property type="entry name" value="MFS_trans_sf"/>
</dbReference>
<dbReference type="InterPro" id="IPR005829">
    <property type="entry name" value="Sugar_transporter_CS"/>
</dbReference>
<feature type="domain" description="Major facilitator superfamily (MFS) profile" evidence="9">
    <location>
        <begin position="21"/>
        <end position="456"/>
    </location>
</feature>
<dbReference type="GeneID" id="19970796"/>
<dbReference type="OrthoDB" id="6612291at2759"/>
<keyword evidence="11" id="KW-1185">Reference proteome</keyword>
<keyword evidence="6 8" id="KW-0472">Membrane</keyword>
<dbReference type="VEuPathDB" id="FungiDB:HMPREF1541_03457"/>
<dbReference type="SUPFAM" id="SSF103473">
    <property type="entry name" value="MFS general substrate transporter"/>
    <property type="match status" value="1"/>
</dbReference>
<feature type="transmembrane region" description="Helical" evidence="8">
    <location>
        <begin position="180"/>
        <end position="201"/>
    </location>
</feature>
<dbReference type="HOGENOM" id="CLU_001265_30_3_1"/>
<comment type="subcellular location">
    <subcellularLocation>
        <location evidence="1">Membrane</location>
        <topology evidence="1">Multi-pass membrane protein</topology>
    </subcellularLocation>
</comment>
<protein>
    <recommendedName>
        <fullName evidence="9">Major facilitator superfamily (MFS) profile domain-containing protein</fullName>
    </recommendedName>
</protein>
<evidence type="ECO:0000256" key="6">
    <source>
        <dbReference type="ARBA" id="ARBA00023136"/>
    </source>
</evidence>
<feature type="transmembrane region" description="Helical" evidence="8">
    <location>
        <begin position="20"/>
        <end position="43"/>
    </location>
</feature>
<dbReference type="EMBL" id="KB822719">
    <property type="protein sequence ID" value="ETN41521.1"/>
    <property type="molecule type" value="Genomic_DNA"/>
</dbReference>
<feature type="transmembrane region" description="Helical" evidence="8">
    <location>
        <begin position="63"/>
        <end position="83"/>
    </location>
</feature>